<comment type="similarity">
    <text evidence="1 7">Belongs to the Lgt family.</text>
</comment>
<evidence type="ECO:0000313" key="10">
    <source>
        <dbReference type="Proteomes" id="UP000192907"/>
    </source>
</evidence>
<name>A0A1Y6B759_9BACT</name>
<accession>A0A1Y6B759</accession>
<keyword evidence="9" id="KW-0449">Lipoprotein</keyword>
<keyword evidence="10" id="KW-1185">Reference proteome</keyword>
<reference evidence="10" key="1">
    <citation type="submission" date="2017-04" db="EMBL/GenBank/DDBJ databases">
        <authorList>
            <person name="Varghese N."/>
            <person name="Submissions S."/>
        </authorList>
    </citation>
    <scope>NUCLEOTIDE SEQUENCE [LARGE SCALE GENOMIC DNA]</scope>
    <source>
        <strain evidence="10">RKEM611</strain>
    </source>
</reference>
<feature type="binding site" evidence="7">
    <location>
        <position position="143"/>
    </location>
    <ligand>
        <name>a 1,2-diacyl-sn-glycero-3-phospho-(1'-sn-glycerol)</name>
        <dbReference type="ChEBI" id="CHEBI:64716"/>
    </ligand>
</feature>
<dbReference type="GO" id="GO:0008961">
    <property type="term" value="F:phosphatidylglycerol-prolipoprotein diacylglyceryl transferase activity"/>
    <property type="evidence" value="ECO:0007669"/>
    <property type="project" value="UniProtKB-UniRule"/>
</dbReference>
<dbReference type="RefSeq" id="WP_132315210.1">
    <property type="nucleotide sequence ID" value="NZ_FWZT01000002.1"/>
</dbReference>
<gene>
    <name evidence="7" type="primary">lgt</name>
    <name evidence="9" type="ORF">SAMN06296036_102280</name>
</gene>
<dbReference type="EC" id="2.5.1.145" evidence="7"/>
<dbReference type="PANTHER" id="PTHR30589:SF0">
    <property type="entry name" value="PHOSPHATIDYLGLYCEROL--PROLIPOPROTEIN DIACYLGLYCERYL TRANSFERASE"/>
    <property type="match status" value="1"/>
</dbReference>
<evidence type="ECO:0000256" key="3">
    <source>
        <dbReference type="ARBA" id="ARBA00022679"/>
    </source>
</evidence>
<organism evidence="9 10">
    <name type="scientific">Pseudobacteriovorax antillogorgiicola</name>
    <dbReference type="NCBI Taxonomy" id="1513793"/>
    <lineage>
        <taxon>Bacteria</taxon>
        <taxon>Pseudomonadati</taxon>
        <taxon>Bdellovibrionota</taxon>
        <taxon>Oligoflexia</taxon>
        <taxon>Oligoflexales</taxon>
        <taxon>Pseudobacteriovoracaceae</taxon>
        <taxon>Pseudobacteriovorax</taxon>
    </lineage>
</organism>
<proteinExistence type="inferred from homology"/>
<dbReference type="Proteomes" id="UP000192907">
    <property type="component" value="Unassembled WGS sequence"/>
</dbReference>
<dbReference type="GO" id="GO:0005886">
    <property type="term" value="C:plasma membrane"/>
    <property type="evidence" value="ECO:0007669"/>
    <property type="project" value="UniProtKB-SubCell"/>
</dbReference>
<evidence type="ECO:0000256" key="7">
    <source>
        <dbReference type="HAMAP-Rule" id="MF_01147"/>
    </source>
</evidence>
<dbReference type="PANTHER" id="PTHR30589">
    <property type="entry name" value="PROLIPOPROTEIN DIACYLGLYCERYL TRANSFERASE"/>
    <property type="match status" value="1"/>
</dbReference>
<comment type="pathway">
    <text evidence="7">Protein modification; lipoprotein biosynthesis (diacylglyceryl transfer).</text>
</comment>
<keyword evidence="4 7" id="KW-0812">Transmembrane</keyword>
<dbReference type="EMBL" id="FWZT01000002">
    <property type="protein sequence ID" value="SME96389.1"/>
    <property type="molecule type" value="Genomic_DNA"/>
</dbReference>
<comment type="subcellular location">
    <subcellularLocation>
        <location evidence="7">Cell membrane</location>
        <topology evidence="7">Multi-pass membrane protein</topology>
    </subcellularLocation>
</comment>
<dbReference type="GO" id="GO:0042158">
    <property type="term" value="P:lipoprotein biosynthetic process"/>
    <property type="evidence" value="ECO:0007669"/>
    <property type="project" value="UniProtKB-UniRule"/>
</dbReference>
<dbReference type="AlphaFoldDB" id="A0A1Y6B759"/>
<evidence type="ECO:0000256" key="1">
    <source>
        <dbReference type="ARBA" id="ARBA00007150"/>
    </source>
</evidence>
<keyword evidence="6 7" id="KW-0472">Membrane</keyword>
<evidence type="ECO:0000256" key="5">
    <source>
        <dbReference type="ARBA" id="ARBA00022989"/>
    </source>
</evidence>
<dbReference type="NCBIfam" id="TIGR00544">
    <property type="entry name" value="lgt"/>
    <property type="match status" value="1"/>
</dbReference>
<evidence type="ECO:0000256" key="8">
    <source>
        <dbReference type="SAM" id="MobiDB-lite"/>
    </source>
</evidence>
<comment type="function">
    <text evidence="7">Catalyzes the transfer of the diacylglyceryl group from phosphatidylglycerol to the sulfhydryl group of the N-terminal cysteine of a prolipoprotein, the first step in the formation of mature lipoproteins.</text>
</comment>
<keyword evidence="2 7" id="KW-1003">Cell membrane</keyword>
<sequence>MEYFVWDVSPEIFKIEIMSFSFAPRYYGLLFATGFLVGYQIMKKIFLHEGHKEEDLSSLLFHMMLGTIIGARLGHCLFYEPEYYLSNPLEILKIWKGGLASHGGSIGVLLACYLYKRHHPDQGYLWLADRLSIGTAFTACCIRLGNFFNSEILGKPTDVPWAIIFARTPNPEPRHPSMLYESAAYLVLFFLLLWLYNRKKENTRPGLLLGTLLTWVFTARVFIELTKENQVAFENDMMLNMGQLLSFPFIILGILLMTGKYKTIIKVPEGLERPSSPPPQSNKKSKTKK</sequence>
<feature type="region of interest" description="Disordered" evidence="8">
    <location>
        <begin position="270"/>
        <end position="289"/>
    </location>
</feature>
<protein>
    <recommendedName>
        <fullName evidence="7">Phosphatidylglycerol--prolipoprotein diacylglyceryl transferase</fullName>
        <ecNumber evidence="7">2.5.1.145</ecNumber>
    </recommendedName>
</protein>
<keyword evidence="5 7" id="KW-1133">Transmembrane helix</keyword>
<dbReference type="Pfam" id="PF01790">
    <property type="entry name" value="LGT"/>
    <property type="match status" value="1"/>
</dbReference>
<feature type="transmembrane region" description="Helical" evidence="7">
    <location>
        <begin position="207"/>
        <end position="225"/>
    </location>
</feature>
<dbReference type="STRING" id="1513793.SAMN06296036_102280"/>
<evidence type="ECO:0000256" key="6">
    <source>
        <dbReference type="ARBA" id="ARBA00023136"/>
    </source>
</evidence>
<feature type="transmembrane region" description="Helical" evidence="7">
    <location>
        <begin position="26"/>
        <end position="42"/>
    </location>
</feature>
<comment type="catalytic activity">
    <reaction evidence="7">
        <text>L-cysteinyl-[prolipoprotein] + a 1,2-diacyl-sn-glycero-3-phospho-(1'-sn-glycerol) = an S-1,2-diacyl-sn-glyceryl-L-cysteinyl-[prolipoprotein] + sn-glycerol 1-phosphate + H(+)</text>
        <dbReference type="Rhea" id="RHEA:56712"/>
        <dbReference type="Rhea" id="RHEA-COMP:14679"/>
        <dbReference type="Rhea" id="RHEA-COMP:14680"/>
        <dbReference type="ChEBI" id="CHEBI:15378"/>
        <dbReference type="ChEBI" id="CHEBI:29950"/>
        <dbReference type="ChEBI" id="CHEBI:57685"/>
        <dbReference type="ChEBI" id="CHEBI:64716"/>
        <dbReference type="ChEBI" id="CHEBI:140658"/>
        <dbReference type="EC" id="2.5.1.145"/>
    </reaction>
</comment>
<dbReference type="UniPathway" id="UPA00664"/>
<dbReference type="InterPro" id="IPR001640">
    <property type="entry name" value="Lgt"/>
</dbReference>
<evidence type="ECO:0000256" key="4">
    <source>
        <dbReference type="ARBA" id="ARBA00022692"/>
    </source>
</evidence>
<feature type="transmembrane region" description="Helical" evidence="7">
    <location>
        <begin position="237"/>
        <end position="256"/>
    </location>
</feature>
<evidence type="ECO:0000256" key="2">
    <source>
        <dbReference type="ARBA" id="ARBA00022475"/>
    </source>
</evidence>
<feature type="transmembrane region" description="Helical" evidence="7">
    <location>
        <begin position="178"/>
        <end position="195"/>
    </location>
</feature>
<keyword evidence="3 7" id="KW-0808">Transferase</keyword>
<evidence type="ECO:0000313" key="9">
    <source>
        <dbReference type="EMBL" id="SME96389.1"/>
    </source>
</evidence>
<feature type="transmembrane region" description="Helical" evidence="7">
    <location>
        <begin position="54"/>
        <end position="74"/>
    </location>
</feature>
<dbReference type="HAMAP" id="MF_01147">
    <property type="entry name" value="Lgt"/>
    <property type="match status" value="1"/>
</dbReference>
<dbReference type="OrthoDB" id="871140at2"/>